<dbReference type="Proteomes" id="UP000321533">
    <property type="component" value="Chromosome"/>
</dbReference>
<protein>
    <recommendedName>
        <fullName evidence="4">Lipoprotein</fullName>
    </recommendedName>
</protein>
<feature type="transmembrane region" description="Helical" evidence="1">
    <location>
        <begin position="6"/>
        <end position="25"/>
    </location>
</feature>
<reference evidence="2 3" key="1">
    <citation type="journal article" date="2016" name="Int. J. Syst. Evol. Microbiol.">
        <title>Panacibacter ginsenosidivorans gen. nov., sp. nov., with ginsenoside converting activity isolated from soil of a ginseng field.</title>
        <authorList>
            <person name="Siddiqi M.Z."/>
            <person name="Muhammad Shafi S."/>
            <person name="Choi K.D."/>
            <person name="Im W.T."/>
        </authorList>
    </citation>
    <scope>NUCLEOTIDE SEQUENCE [LARGE SCALE GENOMIC DNA]</scope>
    <source>
        <strain evidence="2 3">Gsoil1550</strain>
    </source>
</reference>
<evidence type="ECO:0000256" key="1">
    <source>
        <dbReference type="SAM" id="Phobius"/>
    </source>
</evidence>
<keyword evidence="1" id="KW-1133">Transmembrane helix</keyword>
<keyword evidence="1" id="KW-0472">Membrane</keyword>
<gene>
    <name evidence="2" type="ORF">FRZ67_14255</name>
</gene>
<evidence type="ECO:0000313" key="3">
    <source>
        <dbReference type="Proteomes" id="UP000321533"/>
    </source>
</evidence>
<sequence>MQKLTIAPACMVAASIIFVSIFTACSKSGNSTPQTTDQVALNASASADNQADAVYNDVTSNVMGVNSEIGLGTGIGVFVADANNVAPWETGWQHCFTVTISPEAIGVYPKTVTLDFGPGCEGRDGHMRKGKIITVYTGPMFVAGSIATTTLQDFYFDTLHVEGTHTLTNNSTADNHIFNSVIQDGKITSPSGNYVVWNRTRTWTQTEGNGTPYIPLDDVYNITGSSNGTVYVGASSFQWTASITQPLIHKFLCPWNVSGQIEINSVNVKSTLDFGDGTCDRKATLTINGNIFEIIW</sequence>
<dbReference type="KEGG" id="pgin:FRZ67_14255"/>
<dbReference type="RefSeq" id="WP_147190384.1">
    <property type="nucleotide sequence ID" value="NZ_CP042435.1"/>
</dbReference>
<proteinExistence type="predicted"/>
<accession>A0A5B8VDQ2</accession>
<evidence type="ECO:0008006" key="4">
    <source>
        <dbReference type="Google" id="ProtNLM"/>
    </source>
</evidence>
<name>A0A5B8VDQ2_9BACT</name>
<organism evidence="2 3">
    <name type="scientific">Panacibacter ginsenosidivorans</name>
    <dbReference type="NCBI Taxonomy" id="1813871"/>
    <lineage>
        <taxon>Bacteria</taxon>
        <taxon>Pseudomonadati</taxon>
        <taxon>Bacteroidota</taxon>
        <taxon>Chitinophagia</taxon>
        <taxon>Chitinophagales</taxon>
        <taxon>Chitinophagaceae</taxon>
        <taxon>Panacibacter</taxon>
    </lineage>
</organism>
<dbReference type="OrthoDB" id="1114031at2"/>
<keyword evidence="1" id="KW-0812">Transmembrane</keyword>
<dbReference type="EMBL" id="CP042435">
    <property type="protein sequence ID" value="QEC68408.1"/>
    <property type="molecule type" value="Genomic_DNA"/>
</dbReference>
<dbReference type="AlphaFoldDB" id="A0A5B8VDQ2"/>
<evidence type="ECO:0000313" key="2">
    <source>
        <dbReference type="EMBL" id="QEC68408.1"/>
    </source>
</evidence>
<keyword evidence="3" id="KW-1185">Reference proteome</keyword>
<dbReference type="PROSITE" id="PS51257">
    <property type="entry name" value="PROKAR_LIPOPROTEIN"/>
    <property type="match status" value="1"/>
</dbReference>